<evidence type="ECO:0000256" key="1">
    <source>
        <dbReference type="PROSITE-ProRule" id="PRU00339"/>
    </source>
</evidence>
<dbReference type="Pfam" id="PF14559">
    <property type="entry name" value="TPR_19"/>
    <property type="match status" value="2"/>
</dbReference>
<keyword evidence="1" id="KW-0802">TPR repeat</keyword>
<dbReference type="InterPro" id="IPR011990">
    <property type="entry name" value="TPR-like_helical_dom_sf"/>
</dbReference>
<name>A0A2Z5FYU6_9BACT</name>
<proteinExistence type="predicted"/>
<dbReference type="EMBL" id="CP030840">
    <property type="protein sequence ID" value="AXC11694.1"/>
    <property type="molecule type" value="Genomic_DNA"/>
</dbReference>
<keyword evidence="3" id="KW-1185">Reference proteome</keyword>
<reference evidence="2 3" key="1">
    <citation type="journal article" date="2018" name="Front. Microbiol.">
        <title>Hydrolytic Capabilities as a Key to Environmental Success: Chitinolytic and Cellulolytic Acidobacteria From Acidic Sub-arctic Soils and Boreal Peatlands.</title>
        <authorList>
            <person name="Belova S.E."/>
            <person name="Ravin N.V."/>
            <person name="Pankratov T.A."/>
            <person name="Rakitin A.L."/>
            <person name="Ivanova A.A."/>
            <person name="Beletsky A.V."/>
            <person name="Mardanov A.V."/>
            <person name="Sinninghe Damste J.S."/>
            <person name="Dedysh S.N."/>
        </authorList>
    </citation>
    <scope>NUCLEOTIDE SEQUENCE [LARGE SCALE GENOMIC DNA]</scope>
    <source>
        <strain evidence="2 3">SBC82</strain>
    </source>
</reference>
<protein>
    <submittedName>
        <fullName evidence="2">Uncharacterized protein</fullName>
    </submittedName>
</protein>
<evidence type="ECO:0000313" key="3">
    <source>
        <dbReference type="Proteomes" id="UP000253606"/>
    </source>
</evidence>
<feature type="repeat" description="TPR" evidence="1">
    <location>
        <begin position="115"/>
        <end position="148"/>
    </location>
</feature>
<accession>A0A2Z5FYU6</accession>
<feature type="repeat" description="TPR" evidence="1">
    <location>
        <begin position="212"/>
        <end position="245"/>
    </location>
</feature>
<dbReference type="SUPFAM" id="SSF48452">
    <property type="entry name" value="TPR-like"/>
    <property type="match status" value="2"/>
</dbReference>
<dbReference type="PROSITE" id="PS50293">
    <property type="entry name" value="TPR_REGION"/>
    <property type="match status" value="1"/>
</dbReference>
<dbReference type="SMART" id="SM00028">
    <property type="entry name" value="TPR"/>
    <property type="match status" value="6"/>
</dbReference>
<evidence type="ECO:0000313" key="2">
    <source>
        <dbReference type="EMBL" id="AXC11694.1"/>
    </source>
</evidence>
<dbReference type="PANTHER" id="PTHR12558:SF13">
    <property type="entry name" value="CELL DIVISION CYCLE PROTEIN 27 HOMOLOG"/>
    <property type="match status" value="1"/>
</dbReference>
<organism evidence="2 3">
    <name type="scientific">Acidisarcina polymorpha</name>
    <dbReference type="NCBI Taxonomy" id="2211140"/>
    <lineage>
        <taxon>Bacteria</taxon>
        <taxon>Pseudomonadati</taxon>
        <taxon>Acidobacteriota</taxon>
        <taxon>Terriglobia</taxon>
        <taxon>Terriglobales</taxon>
        <taxon>Acidobacteriaceae</taxon>
        <taxon>Acidisarcina</taxon>
    </lineage>
</organism>
<dbReference type="PANTHER" id="PTHR12558">
    <property type="entry name" value="CELL DIVISION CYCLE 16,23,27"/>
    <property type="match status" value="1"/>
</dbReference>
<feature type="repeat" description="TPR" evidence="1">
    <location>
        <begin position="246"/>
        <end position="279"/>
    </location>
</feature>
<sequence>MSPFRISSFGSRSMRASLALVLITATPAFLCKKAAAQDPSDEVTPEVQQLYAEAKAAQKSGDIQTAIAHYQKMLKLAPHLAPAYNNLGMLYFNQHNYAQAAEVLEKGLAVDPAMNTAQAMLGISEFHLGKNDEAKAALEKALAANPADDNAEMALARLLIATGQKEEATGRLRTYLARNPHDQQAWYLLGKTYLQLSEDSLGKINAIDPNSVTAHEVAGEIDESMRNYDGALAEYNKAVQAAPSQPGTHYHLGNAFWLEGKWDSARTEFEAELQNDPENCTTQWKLGNTILSANQPADQALPHLNKAVELCGSLMQARVDRASALIKLGQPEKSIDDLLLAEKDSPNEPSIHYLLSKAYKALGKSSEAREEIETYGKLQREASEATAAQASDVINIKNAAH</sequence>
<dbReference type="Gene3D" id="1.25.40.10">
    <property type="entry name" value="Tetratricopeptide repeat domain"/>
    <property type="match status" value="2"/>
</dbReference>
<dbReference type="RefSeq" id="WP_161557293.1">
    <property type="nucleotide sequence ID" value="NZ_CP030840.1"/>
</dbReference>
<gene>
    <name evidence="2" type="ORF">ACPOL_2370</name>
</gene>
<feature type="repeat" description="TPR" evidence="1">
    <location>
        <begin position="81"/>
        <end position="114"/>
    </location>
</feature>
<dbReference type="Proteomes" id="UP000253606">
    <property type="component" value="Chromosome"/>
</dbReference>
<dbReference type="InterPro" id="IPR019734">
    <property type="entry name" value="TPR_rpt"/>
</dbReference>
<dbReference type="AlphaFoldDB" id="A0A2Z5FYU6"/>
<dbReference type="KEGG" id="abas:ACPOL_2370"/>
<dbReference type="PROSITE" id="PS50005">
    <property type="entry name" value="TPR"/>
    <property type="match status" value="4"/>
</dbReference>
<dbReference type="Pfam" id="PF13414">
    <property type="entry name" value="TPR_11"/>
    <property type="match status" value="1"/>
</dbReference>